<protein>
    <submittedName>
        <fullName evidence="2">Transposase</fullName>
    </submittedName>
</protein>
<feature type="region of interest" description="Disordered" evidence="1">
    <location>
        <begin position="89"/>
        <end position="110"/>
    </location>
</feature>
<name>A0A3E0LF16_9CHRO</name>
<organism evidence="2 3">
    <name type="scientific">Microcystis wesenbergii TW10</name>
    <dbReference type="NCBI Taxonomy" id="2060474"/>
    <lineage>
        <taxon>Bacteria</taxon>
        <taxon>Bacillati</taxon>
        <taxon>Cyanobacteriota</taxon>
        <taxon>Cyanophyceae</taxon>
        <taxon>Oscillatoriophycideae</taxon>
        <taxon>Chroococcales</taxon>
        <taxon>Microcystaceae</taxon>
        <taxon>Microcystis</taxon>
    </lineage>
</organism>
<evidence type="ECO:0000256" key="1">
    <source>
        <dbReference type="SAM" id="MobiDB-lite"/>
    </source>
</evidence>
<dbReference type="Proteomes" id="UP000257002">
    <property type="component" value="Unassembled WGS sequence"/>
</dbReference>
<evidence type="ECO:0000313" key="3">
    <source>
        <dbReference type="Proteomes" id="UP000257002"/>
    </source>
</evidence>
<gene>
    <name evidence="2" type="ORF">DWQ51_22240</name>
</gene>
<comment type="caution">
    <text evidence="2">The sequence shown here is derived from an EMBL/GenBank/DDBJ whole genome shotgun (WGS) entry which is preliminary data.</text>
</comment>
<dbReference type="AlphaFoldDB" id="A0A3E0LF16"/>
<dbReference type="EMBL" id="QQWD01000047">
    <property type="protein sequence ID" value="REJ46074.1"/>
    <property type="molecule type" value="Genomic_DNA"/>
</dbReference>
<accession>A0A3E0LF16</accession>
<evidence type="ECO:0000313" key="2">
    <source>
        <dbReference type="EMBL" id="REJ46074.1"/>
    </source>
</evidence>
<sequence length="141" mass="16469">MKLVQKHLIKFNHKNYSVIDKLGFLSKNLYNCAVYLNRQVFFSHQPFLTMTELHHALKMSPDYQALPAKVSQLVLKQVEKTFKSYQKAKEQYKKSPDKFTGEPKLPRYKDKEKGRNVLTYNYQAISKKALKQGLIKLSGTN</sequence>
<reference evidence="2 3" key="1">
    <citation type="submission" date="2017-10" db="EMBL/GenBank/DDBJ databases">
        <title>A large-scale comparative metagenomic study reveals the eutrophication-driven functional interactions in six Microcystis-epibionts communities.</title>
        <authorList>
            <person name="Li Q."/>
            <person name="Lin F."/>
        </authorList>
    </citation>
    <scope>NUCLEOTIDE SEQUENCE [LARGE SCALE GENOMIC DNA]</scope>
    <source>
        <strain evidence="2">TW10</strain>
    </source>
</reference>
<proteinExistence type="predicted"/>